<feature type="compositionally biased region" description="Polar residues" evidence="1">
    <location>
        <begin position="115"/>
        <end position="129"/>
    </location>
</feature>
<proteinExistence type="predicted"/>
<evidence type="ECO:0000256" key="1">
    <source>
        <dbReference type="SAM" id="MobiDB-lite"/>
    </source>
</evidence>
<organism evidence="2 3">
    <name type="scientific">Ensete ventricosum</name>
    <name type="common">Abyssinian banana</name>
    <name type="synonym">Musa ensete</name>
    <dbReference type="NCBI Taxonomy" id="4639"/>
    <lineage>
        <taxon>Eukaryota</taxon>
        <taxon>Viridiplantae</taxon>
        <taxon>Streptophyta</taxon>
        <taxon>Embryophyta</taxon>
        <taxon>Tracheophyta</taxon>
        <taxon>Spermatophyta</taxon>
        <taxon>Magnoliopsida</taxon>
        <taxon>Liliopsida</taxon>
        <taxon>Zingiberales</taxon>
        <taxon>Musaceae</taxon>
        <taxon>Ensete</taxon>
    </lineage>
</organism>
<feature type="region of interest" description="Disordered" evidence="1">
    <location>
        <begin position="95"/>
        <end position="129"/>
    </location>
</feature>
<name>A0A426ZJ47_ENSVE</name>
<feature type="compositionally biased region" description="Basic residues" evidence="1">
    <location>
        <begin position="95"/>
        <end position="109"/>
    </location>
</feature>
<protein>
    <submittedName>
        <fullName evidence="2">Uncharacterized protein</fullName>
    </submittedName>
</protein>
<gene>
    <name evidence="2" type="ORF">B296_00026563</name>
</gene>
<evidence type="ECO:0000313" key="3">
    <source>
        <dbReference type="Proteomes" id="UP000287651"/>
    </source>
</evidence>
<dbReference type="AlphaFoldDB" id="A0A426ZJ47"/>
<dbReference type="EMBL" id="AMZH03006362">
    <property type="protein sequence ID" value="RRT64016.1"/>
    <property type="molecule type" value="Genomic_DNA"/>
</dbReference>
<accession>A0A426ZJ47</accession>
<evidence type="ECO:0000313" key="2">
    <source>
        <dbReference type="EMBL" id="RRT64016.1"/>
    </source>
</evidence>
<dbReference type="Proteomes" id="UP000287651">
    <property type="component" value="Unassembled WGS sequence"/>
</dbReference>
<sequence length="129" mass="14887">MGFQRRHPSSRNDVVVGGWVLFWFVKLRLRLLLRSTMGPKVLIHSYLIWSELSEERGSLDLLVDQPLSATLPRDKSRTTGPGASCRRTWRSLGRRHFRRARSSRARPTRKGASISDRTVNRATWSSKRS</sequence>
<comment type="caution">
    <text evidence="2">The sequence shown here is derived from an EMBL/GenBank/DDBJ whole genome shotgun (WGS) entry which is preliminary data.</text>
</comment>
<reference evidence="2 3" key="1">
    <citation type="journal article" date="2014" name="Agronomy (Basel)">
        <title>A Draft Genome Sequence for Ensete ventricosum, the Drought-Tolerant Tree Against Hunger.</title>
        <authorList>
            <person name="Harrison J."/>
            <person name="Moore K.A."/>
            <person name="Paszkiewicz K."/>
            <person name="Jones T."/>
            <person name="Grant M."/>
            <person name="Ambacheew D."/>
            <person name="Muzemil S."/>
            <person name="Studholme D.J."/>
        </authorList>
    </citation>
    <scope>NUCLEOTIDE SEQUENCE [LARGE SCALE GENOMIC DNA]</scope>
</reference>